<accession>A0A3D9C1Y4</accession>
<dbReference type="InterPro" id="IPR058074">
    <property type="entry name" value="Bacteriocin-like"/>
</dbReference>
<evidence type="ECO:0008006" key="3">
    <source>
        <dbReference type="Google" id="ProtNLM"/>
    </source>
</evidence>
<dbReference type="EMBL" id="QNVT01000031">
    <property type="protein sequence ID" value="REC59870.1"/>
    <property type="molecule type" value="Genomic_DNA"/>
</dbReference>
<sequence>MAVSILLTVIHQIHYHQNSIPIMKNLRKLEKKDLKTIHGGNIPVVPIGCNNWDARARCCREWDWEHSNNPTC</sequence>
<evidence type="ECO:0000313" key="2">
    <source>
        <dbReference type="Proteomes" id="UP000256686"/>
    </source>
</evidence>
<evidence type="ECO:0000313" key="1">
    <source>
        <dbReference type="EMBL" id="REC59870.1"/>
    </source>
</evidence>
<proteinExistence type="predicted"/>
<comment type="caution">
    <text evidence="1">The sequence shown here is derived from an EMBL/GenBank/DDBJ whole genome shotgun (WGS) entry which is preliminary data.</text>
</comment>
<name>A0A3D9C1Y4_9FLAO</name>
<keyword evidence="2" id="KW-1185">Reference proteome</keyword>
<gene>
    <name evidence="1" type="ORF">DRF65_23440</name>
</gene>
<dbReference type="NCBIfam" id="NF047798">
    <property type="entry name" value="leader_Chryseo"/>
    <property type="match status" value="1"/>
</dbReference>
<dbReference type="Proteomes" id="UP000256686">
    <property type="component" value="Unassembled WGS sequence"/>
</dbReference>
<reference evidence="2" key="1">
    <citation type="submission" date="2018-06" db="EMBL/GenBank/DDBJ databases">
        <authorList>
            <person name="Lum Nde A."/>
            <person name="Hugo C."/>
        </authorList>
    </citation>
    <scope>NUCLEOTIDE SEQUENCE [LARGE SCALE GENOMIC DNA]</scope>
    <source>
        <strain evidence="2">1_F178</strain>
    </source>
</reference>
<organism evidence="1 2">
    <name type="scientific">Chryseobacterium pennae</name>
    <dbReference type="NCBI Taxonomy" id="2258962"/>
    <lineage>
        <taxon>Bacteria</taxon>
        <taxon>Pseudomonadati</taxon>
        <taxon>Bacteroidota</taxon>
        <taxon>Flavobacteriia</taxon>
        <taxon>Flavobacteriales</taxon>
        <taxon>Weeksellaceae</taxon>
        <taxon>Chryseobacterium group</taxon>
        <taxon>Chryseobacterium</taxon>
    </lineage>
</organism>
<protein>
    <recommendedName>
        <fullName evidence="3">Bacteriocin</fullName>
    </recommendedName>
</protein>
<dbReference type="AlphaFoldDB" id="A0A3D9C1Y4"/>